<dbReference type="GO" id="GO:0008270">
    <property type="term" value="F:zinc ion binding"/>
    <property type="evidence" value="ECO:0007669"/>
    <property type="project" value="UniProtKB-KW"/>
</dbReference>
<keyword evidence="5" id="KW-0808">Transferase</keyword>
<keyword evidence="9" id="KW-0833">Ubl conjugation pathway</keyword>
<keyword evidence="7" id="KW-0479">Metal-binding</keyword>
<dbReference type="InterPro" id="IPR001841">
    <property type="entry name" value="Znf_RING"/>
</dbReference>
<comment type="caution">
    <text evidence="16">The sequence shown here is derived from an EMBL/GenBank/DDBJ whole genome shotgun (WGS) entry which is preliminary data.</text>
</comment>
<sequence>MMLEKISTASFTPTFRAVSPPNSLAMAGNQQSWIPYDGGRDCSQGFCSVYCPQWCYALFPPPPFSPLVAEDDDDDSGNPFSPLVILVIGILAATLVVFSYYTFVSKYRASVSFHRQTFRARPNVDGEDGSGDHQWQRHEGWQVSPTTGLDEAQISKIKVCRYKREEGLVEGTDCSVCLSEFREDDHLRLLPKCSHAFHLQCIDTWLKSHSNCPLCRANILSATPAMADLESAAAASLVSEQEREIVVVIENVGRSGEEEDLEEDDQDGNVAFEEDEDIRPVRRSFSMSSSHQERVSIAEVLQMGIEDELMKKQGNGGENCKGGGRSCRQHCVVCPVRMKRSLSIGRNHFASQGREKNSLLPV</sequence>
<keyword evidence="11 14" id="KW-1133">Transmembrane helix</keyword>
<evidence type="ECO:0000256" key="13">
    <source>
        <dbReference type="PROSITE-ProRule" id="PRU00175"/>
    </source>
</evidence>
<evidence type="ECO:0000256" key="6">
    <source>
        <dbReference type="ARBA" id="ARBA00022692"/>
    </source>
</evidence>
<accession>A0A835QTC6</accession>
<evidence type="ECO:0000313" key="17">
    <source>
        <dbReference type="Proteomes" id="UP000639772"/>
    </source>
</evidence>
<dbReference type="FunFam" id="3.30.40.10:FF:000233">
    <property type="entry name" value="RING-H2 finger protein ATL54"/>
    <property type="match status" value="1"/>
</dbReference>
<dbReference type="GO" id="GO:0016020">
    <property type="term" value="C:membrane"/>
    <property type="evidence" value="ECO:0007669"/>
    <property type="project" value="UniProtKB-SubCell"/>
</dbReference>
<dbReference type="CDD" id="cd16461">
    <property type="entry name" value="RING-H2_EL5-like"/>
    <property type="match status" value="1"/>
</dbReference>
<evidence type="ECO:0000256" key="4">
    <source>
        <dbReference type="ARBA" id="ARBA00012483"/>
    </source>
</evidence>
<protein>
    <recommendedName>
        <fullName evidence="4">RING-type E3 ubiquitin transferase</fullName>
        <ecNumber evidence="4">2.3.2.27</ecNumber>
    </recommendedName>
</protein>
<evidence type="ECO:0000313" key="16">
    <source>
        <dbReference type="EMBL" id="KAG0474497.1"/>
    </source>
</evidence>
<dbReference type="PANTHER" id="PTHR46913:SF22">
    <property type="entry name" value="RING-TYPE E3 UBIQUITIN TRANSFERASE"/>
    <property type="match status" value="1"/>
</dbReference>
<evidence type="ECO:0000256" key="7">
    <source>
        <dbReference type="ARBA" id="ARBA00022723"/>
    </source>
</evidence>
<dbReference type="UniPathway" id="UPA00143"/>
<dbReference type="EMBL" id="JADCNM010000007">
    <property type="protein sequence ID" value="KAG0474497.1"/>
    <property type="molecule type" value="Genomic_DNA"/>
</dbReference>
<evidence type="ECO:0000259" key="15">
    <source>
        <dbReference type="PROSITE" id="PS50089"/>
    </source>
</evidence>
<evidence type="ECO:0000256" key="2">
    <source>
        <dbReference type="ARBA" id="ARBA00004167"/>
    </source>
</evidence>
<evidence type="ECO:0000256" key="12">
    <source>
        <dbReference type="ARBA" id="ARBA00023136"/>
    </source>
</evidence>
<feature type="transmembrane region" description="Helical" evidence="14">
    <location>
        <begin position="83"/>
        <end position="103"/>
    </location>
</feature>
<dbReference type="SUPFAM" id="SSF57850">
    <property type="entry name" value="RING/U-box"/>
    <property type="match status" value="1"/>
</dbReference>
<evidence type="ECO:0000256" key="9">
    <source>
        <dbReference type="ARBA" id="ARBA00022786"/>
    </source>
</evidence>
<evidence type="ECO:0000256" key="14">
    <source>
        <dbReference type="SAM" id="Phobius"/>
    </source>
</evidence>
<dbReference type="OrthoDB" id="9984778at2759"/>
<feature type="domain" description="RING-type" evidence="15">
    <location>
        <begin position="174"/>
        <end position="216"/>
    </location>
</feature>
<evidence type="ECO:0000256" key="10">
    <source>
        <dbReference type="ARBA" id="ARBA00022833"/>
    </source>
</evidence>
<dbReference type="PROSITE" id="PS50089">
    <property type="entry name" value="ZF_RING_2"/>
    <property type="match status" value="1"/>
</dbReference>
<organism evidence="16 17">
    <name type="scientific">Vanilla planifolia</name>
    <name type="common">Vanilla</name>
    <dbReference type="NCBI Taxonomy" id="51239"/>
    <lineage>
        <taxon>Eukaryota</taxon>
        <taxon>Viridiplantae</taxon>
        <taxon>Streptophyta</taxon>
        <taxon>Embryophyta</taxon>
        <taxon>Tracheophyta</taxon>
        <taxon>Spermatophyta</taxon>
        <taxon>Magnoliopsida</taxon>
        <taxon>Liliopsida</taxon>
        <taxon>Asparagales</taxon>
        <taxon>Orchidaceae</taxon>
        <taxon>Vanilloideae</taxon>
        <taxon>Vanilleae</taxon>
        <taxon>Vanilla</taxon>
    </lineage>
</organism>
<dbReference type="GO" id="GO:0016567">
    <property type="term" value="P:protein ubiquitination"/>
    <property type="evidence" value="ECO:0007669"/>
    <property type="project" value="UniProtKB-UniPathway"/>
</dbReference>
<comment type="subcellular location">
    <subcellularLocation>
        <location evidence="2">Membrane</location>
        <topology evidence="2">Single-pass membrane protein</topology>
    </subcellularLocation>
</comment>
<dbReference type="AlphaFoldDB" id="A0A835QTC6"/>
<dbReference type="Gene3D" id="3.30.40.10">
    <property type="entry name" value="Zinc/RING finger domain, C3HC4 (zinc finger)"/>
    <property type="match status" value="1"/>
</dbReference>
<dbReference type="PANTHER" id="PTHR46913">
    <property type="entry name" value="RING-H2 FINGER PROTEIN ATL16"/>
    <property type="match status" value="1"/>
</dbReference>
<keyword evidence="12 14" id="KW-0472">Membrane</keyword>
<dbReference type="Proteomes" id="UP000639772">
    <property type="component" value="Chromosome 7"/>
</dbReference>
<name>A0A835QTC6_VANPL</name>
<evidence type="ECO:0000256" key="3">
    <source>
        <dbReference type="ARBA" id="ARBA00004906"/>
    </source>
</evidence>
<keyword evidence="6 14" id="KW-0812">Transmembrane</keyword>
<evidence type="ECO:0000256" key="5">
    <source>
        <dbReference type="ARBA" id="ARBA00022679"/>
    </source>
</evidence>
<evidence type="ECO:0000256" key="8">
    <source>
        <dbReference type="ARBA" id="ARBA00022771"/>
    </source>
</evidence>
<dbReference type="EC" id="2.3.2.27" evidence="4"/>
<evidence type="ECO:0000256" key="1">
    <source>
        <dbReference type="ARBA" id="ARBA00000900"/>
    </source>
</evidence>
<reference evidence="16 17" key="1">
    <citation type="journal article" date="2020" name="Nat. Food">
        <title>A phased Vanilla planifolia genome enables genetic improvement of flavour and production.</title>
        <authorList>
            <person name="Hasing T."/>
            <person name="Tang H."/>
            <person name="Brym M."/>
            <person name="Khazi F."/>
            <person name="Huang T."/>
            <person name="Chambers A.H."/>
        </authorList>
    </citation>
    <scope>NUCLEOTIDE SEQUENCE [LARGE SCALE GENOMIC DNA]</scope>
    <source>
        <tissue evidence="16">Leaf</tissue>
    </source>
</reference>
<keyword evidence="10" id="KW-0862">Zinc</keyword>
<keyword evidence="8 13" id="KW-0863">Zinc-finger</keyword>
<dbReference type="SMART" id="SM00184">
    <property type="entry name" value="RING"/>
    <property type="match status" value="1"/>
</dbReference>
<proteinExistence type="predicted"/>
<gene>
    <name evidence="16" type="ORF">HPP92_014183</name>
</gene>
<comment type="pathway">
    <text evidence="3">Protein modification; protein ubiquitination.</text>
</comment>
<dbReference type="GO" id="GO:0061630">
    <property type="term" value="F:ubiquitin protein ligase activity"/>
    <property type="evidence" value="ECO:0007669"/>
    <property type="project" value="UniProtKB-EC"/>
</dbReference>
<dbReference type="InterPro" id="IPR013083">
    <property type="entry name" value="Znf_RING/FYVE/PHD"/>
</dbReference>
<dbReference type="InterPro" id="IPR044600">
    <property type="entry name" value="ATL1/ATL16-like"/>
</dbReference>
<comment type="catalytic activity">
    <reaction evidence="1">
        <text>S-ubiquitinyl-[E2 ubiquitin-conjugating enzyme]-L-cysteine + [acceptor protein]-L-lysine = [E2 ubiquitin-conjugating enzyme]-L-cysteine + N(6)-ubiquitinyl-[acceptor protein]-L-lysine.</text>
        <dbReference type="EC" id="2.3.2.27"/>
    </reaction>
</comment>
<dbReference type="Pfam" id="PF13639">
    <property type="entry name" value="zf-RING_2"/>
    <property type="match status" value="1"/>
</dbReference>
<evidence type="ECO:0000256" key="11">
    <source>
        <dbReference type="ARBA" id="ARBA00022989"/>
    </source>
</evidence>